<keyword evidence="7 11" id="KW-0676">Redox-active center</keyword>
<evidence type="ECO:0000256" key="8">
    <source>
        <dbReference type="PIRSR" id="PIRSR000350-2"/>
    </source>
</evidence>
<proteinExistence type="inferred from homology"/>
<dbReference type="PIRSF" id="PIRSF000350">
    <property type="entry name" value="Mercury_reductase_MerA"/>
    <property type="match status" value="1"/>
</dbReference>
<dbReference type="SUPFAM" id="SSF55424">
    <property type="entry name" value="FAD/NAD-linked reductases, dimerisation (C-terminal) domain"/>
    <property type="match status" value="1"/>
</dbReference>
<dbReference type="OrthoDB" id="9800167at2"/>
<dbReference type="InterPro" id="IPR012999">
    <property type="entry name" value="Pyr_OxRdtase_I_AS"/>
</dbReference>
<dbReference type="AlphaFoldDB" id="A0A1Q4P130"/>
<dbReference type="SUPFAM" id="SSF51905">
    <property type="entry name" value="FAD/NAD(P)-binding domain"/>
    <property type="match status" value="1"/>
</dbReference>
<feature type="binding site" evidence="9">
    <location>
        <position position="296"/>
    </location>
    <ligand>
        <name>FAD</name>
        <dbReference type="ChEBI" id="CHEBI:57692"/>
    </ligand>
</feature>
<comment type="similarity">
    <text evidence="1 11">Belongs to the class-I pyridine nucleotide-disulfide oxidoreductase family.</text>
</comment>
<feature type="domain" description="FAD/NAD(P)-binding" evidence="13">
    <location>
        <begin position="5"/>
        <end position="306"/>
    </location>
</feature>
<dbReference type="FunFam" id="3.30.390.30:FF:000001">
    <property type="entry name" value="Dihydrolipoyl dehydrogenase"/>
    <property type="match status" value="1"/>
</dbReference>
<dbReference type="GO" id="GO:0006979">
    <property type="term" value="P:response to oxidative stress"/>
    <property type="evidence" value="ECO:0007669"/>
    <property type="project" value="UniProtKB-ARBA"/>
</dbReference>
<feature type="active site" description="Proton acceptor" evidence="8">
    <location>
        <position position="430"/>
    </location>
</feature>
<keyword evidence="3 9" id="KW-0274">FAD</keyword>
<name>A0A1Q4P130_SERMA</name>
<dbReference type="Pfam" id="PF02852">
    <property type="entry name" value="Pyr_redox_dim"/>
    <property type="match status" value="1"/>
</dbReference>
<keyword evidence="6" id="KW-1015">Disulfide bond</keyword>
<protein>
    <submittedName>
        <fullName evidence="14">Pyridine nucleotide-disulfide oxidoreductase</fullName>
    </submittedName>
</protein>
<evidence type="ECO:0000259" key="12">
    <source>
        <dbReference type="Pfam" id="PF02852"/>
    </source>
</evidence>
<keyword evidence="5 11" id="KW-0560">Oxidoreductase</keyword>
<feature type="binding site" evidence="9">
    <location>
        <position position="255"/>
    </location>
    <ligand>
        <name>NAD(+)</name>
        <dbReference type="ChEBI" id="CHEBI:57540"/>
    </ligand>
</feature>
<dbReference type="PRINTS" id="PR00411">
    <property type="entry name" value="PNDRDTASEI"/>
</dbReference>
<sequence length="445" mass="47746">MYDYQAIIIGFGKAGKTLAAFLAGQGWRVAMVEASAQMYGGTCINIGCIPTKTLVHDAELYGPGEQAFSQAMARKRQVTDLLREKNYQNLAGLERVTVIDGRAAFVDPHRISVQGAAGMQVLSGERIFINTGATSRRPAIDGLERSQRSYDSTGLLQLTQRPARLGIIGGGYIGLEFASMFAQFGSAVTVFEEAGALLGREDRDMAQTIQQILSDAGVSFMFNAGVKQVRDVEGGVEVVHQGGVQRFDALLVAAGRAPNTAGLQLARAGVETDERGAVRVDAQLRSSVPHIWALGDVNGGPQFTYISLDDFRIVRDGLFGAGKRSTADRGAVPYSVFITPSFSRIGLSEEQARQQGRDIKVATLPAAAIPRARVLGDTRGLLKAVVDAQTGQILGVALLCRDAHEMINIVKTAMDAGLPYTRLRDQLFTHPTMSESLNDLFGLIG</sequence>
<evidence type="ECO:0000256" key="10">
    <source>
        <dbReference type="PIRSR" id="PIRSR000350-4"/>
    </source>
</evidence>
<dbReference type="InterPro" id="IPR016156">
    <property type="entry name" value="FAD/NAD-linked_Rdtase_dimer_sf"/>
</dbReference>
<evidence type="ECO:0000256" key="6">
    <source>
        <dbReference type="ARBA" id="ARBA00023157"/>
    </source>
</evidence>
<dbReference type="PANTHER" id="PTHR43014">
    <property type="entry name" value="MERCURIC REDUCTASE"/>
    <property type="match status" value="1"/>
</dbReference>
<feature type="binding site" evidence="9">
    <location>
        <position position="52"/>
    </location>
    <ligand>
        <name>FAD</name>
        <dbReference type="ChEBI" id="CHEBI:57692"/>
    </ligand>
</feature>
<evidence type="ECO:0000256" key="5">
    <source>
        <dbReference type="ARBA" id="ARBA00023002"/>
    </source>
</evidence>
<accession>A0A1Q4P130</accession>
<evidence type="ECO:0000313" key="15">
    <source>
        <dbReference type="Proteomes" id="UP000185770"/>
    </source>
</evidence>
<evidence type="ECO:0000256" key="3">
    <source>
        <dbReference type="ARBA" id="ARBA00022827"/>
    </source>
</evidence>
<dbReference type="GO" id="GO:0050660">
    <property type="term" value="F:flavin adenine dinucleotide binding"/>
    <property type="evidence" value="ECO:0007669"/>
    <property type="project" value="TreeGrafter"/>
</dbReference>
<evidence type="ECO:0000256" key="4">
    <source>
        <dbReference type="ARBA" id="ARBA00022857"/>
    </source>
</evidence>
<evidence type="ECO:0000256" key="9">
    <source>
        <dbReference type="PIRSR" id="PIRSR000350-3"/>
    </source>
</evidence>
<evidence type="ECO:0000256" key="1">
    <source>
        <dbReference type="ARBA" id="ARBA00007532"/>
    </source>
</evidence>
<evidence type="ECO:0000313" key="14">
    <source>
        <dbReference type="EMBL" id="OKB66845.1"/>
    </source>
</evidence>
<dbReference type="Proteomes" id="UP000185770">
    <property type="component" value="Unassembled WGS sequence"/>
</dbReference>
<dbReference type="RefSeq" id="WP_073531706.1">
    <property type="nucleotide sequence ID" value="NZ_MJAO01000008.1"/>
</dbReference>
<keyword evidence="9" id="KW-0520">NAD</keyword>
<dbReference type="InterPro" id="IPR036188">
    <property type="entry name" value="FAD/NAD-bd_sf"/>
</dbReference>
<keyword evidence="4" id="KW-0521">NADP</keyword>
<keyword evidence="9" id="KW-0547">Nucleotide-binding</keyword>
<reference evidence="14 15" key="1">
    <citation type="submission" date="2016-09" db="EMBL/GenBank/DDBJ databases">
        <title>Serratia marcescens MSU-97 and epiphytic antimycotic-producing bacteria.</title>
        <authorList>
            <person name="Matilla M.A."/>
        </authorList>
    </citation>
    <scope>NUCLEOTIDE SEQUENCE [LARGE SCALE GENOMIC DNA]</scope>
    <source>
        <strain evidence="14 15">MSU-97</strain>
    </source>
</reference>
<keyword evidence="2 11" id="KW-0285">Flavoprotein</keyword>
<gene>
    <name evidence="14" type="ORF">BHU62_09405</name>
</gene>
<dbReference type="PRINTS" id="PR00368">
    <property type="entry name" value="FADPNR"/>
</dbReference>
<dbReference type="InterPro" id="IPR023753">
    <property type="entry name" value="FAD/NAD-binding_dom"/>
</dbReference>
<evidence type="ECO:0000256" key="11">
    <source>
        <dbReference type="RuleBase" id="RU003691"/>
    </source>
</evidence>
<comment type="caution">
    <text evidence="14">The sequence shown here is derived from an EMBL/GenBank/DDBJ whole genome shotgun (WGS) entry which is preliminary data.</text>
</comment>
<evidence type="ECO:0000256" key="7">
    <source>
        <dbReference type="ARBA" id="ARBA00023284"/>
    </source>
</evidence>
<evidence type="ECO:0000256" key="2">
    <source>
        <dbReference type="ARBA" id="ARBA00022630"/>
    </source>
</evidence>
<dbReference type="InterPro" id="IPR054847">
    <property type="entry name" value="chlor_oxi_RclA"/>
</dbReference>
<feature type="disulfide bond" description="Redox-active" evidence="10">
    <location>
        <begin position="43"/>
        <end position="48"/>
    </location>
</feature>
<comment type="cofactor">
    <cofactor evidence="9">
        <name>FAD</name>
        <dbReference type="ChEBI" id="CHEBI:57692"/>
    </cofactor>
    <text evidence="9">Binds 1 FAD per subunit.</text>
</comment>
<dbReference type="Pfam" id="PF07992">
    <property type="entry name" value="Pyr_redox_2"/>
    <property type="match status" value="1"/>
</dbReference>
<dbReference type="GO" id="GO:0016668">
    <property type="term" value="F:oxidoreductase activity, acting on a sulfur group of donors, NAD(P) as acceptor"/>
    <property type="evidence" value="ECO:0007669"/>
    <property type="project" value="InterPro"/>
</dbReference>
<dbReference type="InterPro" id="IPR001100">
    <property type="entry name" value="Pyr_nuc-diS_OxRdtase"/>
</dbReference>
<dbReference type="PROSITE" id="PS00076">
    <property type="entry name" value="PYRIDINE_REDOX_1"/>
    <property type="match status" value="1"/>
</dbReference>
<feature type="domain" description="Pyridine nucleotide-disulphide oxidoreductase dimerisation" evidence="12">
    <location>
        <begin position="332"/>
        <end position="439"/>
    </location>
</feature>
<organism evidence="14 15">
    <name type="scientific">Serratia marcescens</name>
    <dbReference type="NCBI Taxonomy" id="615"/>
    <lineage>
        <taxon>Bacteria</taxon>
        <taxon>Pseudomonadati</taxon>
        <taxon>Pseudomonadota</taxon>
        <taxon>Gammaproteobacteria</taxon>
        <taxon>Enterobacterales</taxon>
        <taxon>Yersiniaceae</taxon>
        <taxon>Serratia</taxon>
    </lineage>
</organism>
<feature type="binding site" evidence="9">
    <location>
        <position position="192"/>
    </location>
    <ligand>
        <name>NAD(+)</name>
        <dbReference type="ChEBI" id="CHEBI:57540"/>
    </ligand>
</feature>
<dbReference type="InterPro" id="IPR004099">
    <property type="entry name" value="Pyr_nucl-diS_OxRdtase_dimer"/>
</dbReference>
<dbReference type="EMBL" id="MJAO01000008">
    <property type="protein sequence ID" value="OKB66845.1"/>
    <property type="molecule type" value="Genomic_DNA"/>
</dbReference>
<dbReference type="NCBIfam" id="NF040477">
    <property type="entry name" value="chlor_oxi_RclA"/>
    <property type="match status" value="1"/>
</dbReference>
<dbReference type="Gene3D" id="3.50.50.60">
    <property type="entry name" value="FAD/NAD(P)-binding domain"/>
    <property type="match status" value="2"/>
</dbReference>
<dbReference type="Gene3D" id="3.30.390.30">
    <property type="match status" value="1"/>
</dbReference>
<feature type="binding site" evidence="9">
    <location>
        <begin position="169"/>
        <end position="176"/>
    </location>
    <ligand>
        <name>NAD(+)</name>
        <dbReference type="ChEBI" id="CHEBI:57540"/>
    </ligand>
</feature>
<evidence type="ECO:0000259" key="13">
    <source>
        <dbReference type="Pfam" id="PF07992"/>
    </source>
</evidence>
<dbReference type="PANTHER" id="PTHR43014:SF4">
    <property type="entry name" value="PYRIDINE NUCLEOTIDE-DISULFIDE OXIDOREDUCTASE RCLA-RELATED"/>
    <property type="match status" value="1"/>
</dbReference>
<dbReference type="GO" id="GO:0003955">
    <property type="term" value="F:NAD(P)H dehydrogenase (quinone) activity"/>
    <property type="evidence" value="ECO:0007669"/>
    <property type="project" value="TreeGrafter"/>
</dbReference>